<sequence>MVSYKFTLKATPNVQGEYFINLVLIKDRINTSLSIKKKMQA</sequence>
<evidence type="ECO:0000313" key="2">
    <source>
        <dbReference type="Proteomes" id="UP000474567"/>
    </source>
</evidence>
<name>A0ABN7EK84_9FLAO</name>
<dbReference type="Proteomes" id="UP000474567">
    <property type="component" value="Unassembled WGS sequence"/>
</dbReference>
<proteinExistence type="predicted"/>
<reference evidence="1 2" key="1">
    <citation type="submission" date="2020-02" db="EMBL/GenBank/DDBJ databases">
        <authorList>
            <person name="Criscuolo A."/>
        </authorList>
    </citation>
    <scope>NUCLEOTIDE SEQUENCE [LARGE SCALE GENOMIC DNA]</scope>
    <source>
        <strain evidence="1">CECT7796</strain>
    </source>
</reference>
<accession>A0ABN7EK84</accession>
<evidence type="ECO:0000313" key="1">
    <source>
        <dbReference type="EMBL" id="CAA9198125.1"/>
    </source>
</evidence>
<gene>
    <name evidence="1" type="ORF">FLACOL7796_02055</name>
</gene>
<keyword evidence="2" id="KW-1185">Reference proteome</keyword>
<organism evidence="1 2">
    <name type="scientific">Flavobacterium collinsii</name>
    <dbReference type="NCBI Taxonomy" id="1114861"/>
    <lineage>
        <taxon>Bacteria</taxon>
        <taxon>Pseudomonadati</taxon>
        <taxon>Bacteroidota</taxon>
        <taxon>Flavobacteriia</taxon>
        <taxon>Flavobacteriales</taxon>
        <taxon>Flavobacteriaceae</taxon>
        <taxon>Flavobacterium</taxon>
    </lineage>
</organism>
<comment type="caution">
    <text evidence="1">The sequence shown here is derived from an EMBL/GenBank/DDBJ whole genome shotgun (WGS) entry which is preliminary data.</text>
</comment>
<dbReference type="EMBL" id="CADCST010000078">
    <property type="protein sequence ID" value="CAA9198125.1"/>
    <property type="molecule type" value="Genomic_DNA"/>
</dbReference>
<protein>
    <submittedName>
        <fullName evidence="1">Uncharacterized protein</fullName>
    </submittedName>
</protein>